<evidence type="ECO:0000256" key="3">
    <source>
        <dbReference type="ARBA" id="ARBA00012438"/>
    </source>
</evidence>
<dbReference type="PROSITE" id="PS50109">
    <property type="entry name" value="HIS_KIN"/>
    <property type="match status" value="1"/>
</dbReference>
<dbReference type="EMBL" id="JASJEV010000001">
    <property type="protein sequence ID" value="MDJ1156805.1"/>
    <property type="molecule type" value="Genomic_DNA"/>
</dbReference>
<proteinExistence type="predicted"/>
<keyword evidence="6 11" id="KW-0812">Transmembrane</keyword>
<dbReference type="GO" id="GO:0004673">
    <property type="term" value="F:protein histidine kinase activity"/>
    <property type="evidence" value="ECO:0007669"/>
    <property type="project" value="UniProtKB-EC"/>
</dbReference>
<protein>
    <recommendedName>
        <fullName evidence="3">histidine kinase</fullName>
        <ecNumber evidence="3">2.7.13.3</ecNumber>
    </recommendedName>
</protein>
<keyword evidence="9" id="KW-0902">Two-component regulatory system</keyword>
<evidence type="ECO:0000256" key="2">
    <source>
        <dbReference type="ARBA" id="ARBA00004370"/>
    </source>
</evidence>
<dbReference type="EC" id="2.7.13.3" evidence="3"/>
<keyword evidence="4" id="KW-0597">Phosphoprotein</keyword>
<dbReference type="CDD" id="cd00075">
    <property type="entry name" value="HATPase"/>
    <property type="match status" value="1"/>
</dbReference>
<evidence type="ECO:0000256" key="10">
    <source>
        <dbReference type="ARBA" id="ARBA00023136"/>
    </source>
</evidence>
<keyword evidence="5 14" id="KW-0808">Transferase</keyword>
<dbReference type="Gene3D" id="1.10.287.130">
    <property type="match status" value="1"/>
</dbReference>
<comment type="caution">
    <text evidence="14">The sequence shown here is derived from an EMBL/GenBank/DDBJ whole genome shotgun (WGS) entry which is preliminary data.</text>
</comment>
<comment type="subcellular location">
    <subcellularLocation>
        <location evidence="2">Membrane</location>
    </subcellularLocation>
</comment>
<accession>A0ABT7ACM1</accession>
<feature type="transmembrane region" description="Helical" evidence="11">
    <location>
        <begin position="168"/>
        <end position="187"/>
    </location>
</feature>
<keyword evidence="8 11" id="KW-1133">Transmembrane helix</keyword>
<dbReference type="InterPro" id="IPR004358">
    <property type="entry name" value="Sig_transdc_His_kin-like_C"/>
</dbReference>
<evidence type="ECO:0000259" key="13">
    <source>
        <dbReference type="PROSITE" id="PS50885"/>
    </source>
</evidence>
<evidence type="ECO:0000259" key="12">
    <source>
        <dbReference type="PROSITE" id="PS50109"/>
    </source>
</evidence>
<dbReference type="InterPro" id="IPR036097">
    <property type="entry name" value="HisK_dim/P_sf"/>
</dbReference>
<dbReference type="RefSeq" id="WP_283738803.1">
    <property type="nucleotide sequence ID" value="NZ_JASJEV010000001.1"/>
</dbReference>
<feature type="domain" description="Histidine kinase" evidence="12">
    <location>
        <begin position="247"/>
        <end position="459"/>
    </location>
</feature>
<dbReference type="SMART" id="SM00304">
    <property type="entry name" value="HAMP"/>
    <property type="match status" value="1"/>
</dbReference>
<dbReference type="Pfam" id="PF00512">
    <property type="entry name" value="HisKA"/>
    <property type="match status" value="1"/>
</dbReference>
<dbReference type="InterPro" id="IPR050428">
    <property type="entry name" value="TCS_sensor_his_kinase"/>
</dbReference>
<evidence type="ECO:0000313" key="15">
    <source>
        <dbReference type="Proteomes" id="UP001321492"/>
    </source>
</evidence>
<dbReference type="InterPro" id="IPR013727">
    <property type="entry name" value="2CSK_N"/>
</dbReference>
<evidence type="ECO:0000256" key="5">
    <source>
        <dbReference type="ARBA" id="ARBA00022679"/>
    </source>
</evidence>
<reference evidence="14 15" key="1">
    <citation type="submission" date="2023-05" db="EMBL/GenBank/DDBJ databases">
        <title>Chelatococcus sp. nov., a moderately thermophilic bacterium isolated from hot spring microbial mat.</title>
        <authorList>
            <person name="Hu C.-J."/>
            <person name="Li W.-J."/>
        </authorList>
    </citation>
    <scope>NUCLEOTIDE SEQUENCE [LARGE SCALE GENOMIC DNA]</scope>
    <source>
        <strain evidence="14 15">SYSU G07232</strain>
    </source>
</reference>
<keyword evidence="10 11" id="KW-0472">Membrane</keyword>
<name>A0ABT7ACM1_9HYPH</name>
<feature type="transmembrane region" description="Helical" evidence="11">
    <location>
        <begin position="12"/>
        <end position="35"/>
    </location>
</feature>
<evidence type="ECO:0000256" key="1">
    <source>
        <dbReference type="ARBA" id="ARBA00000085"/>
    </source>
</evidence>
<dbReference type="PRINTS" id="PR00344">
    <property type="entry name" value="BCTRLSENSOR"/>
</dbReference>
<organism evidence="14 15">
    <name type="scientific">Chelatococcus albus</name>
    <dbReference type="NCBI Taxonomy" id="3047466"/>
    <lineage>
        <taxon>Bacteria</taxon>
        <taxon>Pseudomonadati</taxon>
        <taxon>Pseudomonadota</taxon>
        <taxon>Alphaproteobacteria</taxon>
        <taxon>Hyphomicrobiales</taxon>
        <taxon>Chelatococcaceae</taxon>
        <taxon>Chelatococcus</taxon>
    </lineage>
</organism>
<keyword evidence="7 14" id="KW-0418">Kinase</keyword>
<dbReference type="Gene3D" id="3.30.565.10">
    <property type="entry name" value="Histidine kinase-like ATPase, C-terminal domain"/>
    <property type="match status" value="1"/>
</dbReference>
<dbReference type="PANTHER" id="PTHR45436">
    <property type="entry name" value="SENSOR HISTIDINE KINASE YKOH"/>
    <property type="match status" value="1"/>
</dbReference>
<dbReference type="PANTHER" id="PTHR45436:SF1">
    <property type="entry name" value="SENSOR PROTEIN QSEC"/>
    <property type="match status" value="1"/>
</dbReference>
<dbReference type="InterPro" id="IPR036890">
    <property type="entry name" value="HATPase_C_sf"/>
</dbReference>
<evidence type="ECO:0000256" key="9">
    <source>
        <dbReference type="ARBA" id="ARBA00023012"/>
    </source>
</evidence>
<dbReference type="Pfam" id="PF02518">
    <property type="entry name" value="HATPase_c"/>
    <property type="match status" value="1"/>
</dbReference>
<sequence>MPRHEPSLFARLAGTITLVLAVGAMGLTTAAWYYARAAADEAYDRLLVGAALQIAEALTVQDGALTVELPISAFEMLALSERDRIFYKVTGPRGDLLAGYPDLDGRPPAGAQASRPTVSDGRFRGVPVRLASVGRVFADPAVQGWARVVVAQTAEARWSLARDLTLNATVLVLAMSALALGGVVFAVRHALRPLARIETALTARDPQDLTPLSLDTPREIRALVAAINHFMERLKGRMTLMQRFIADAAHQLRTPLAALSAQVDLLAHDTDLAQRRHHLERVQERTGQLGRLANQLLSHAMVIHRTEAVPFERLDIVALARRTLRDAVPVSISPDIVVSFEGPDHPVHVNGDQVSIREAIANVIDNALRHGAAARLGVCVRTDACSAFVDVFDDGPGIPPGDWQRVTQRFGSDPSGGGRSTGLGFAIAREVATAHGGALSFREPDESGFTVTLSFPRILDERS</sequence>
<comment type="catalytic activity">
    <reaction evidence="1">
        <text>ATP + protein L-histidine = ADP + protein N-phospho-L-histidine.</text>
        <dbReference type="EC" id="2.7.13.3"/>
    </reaction>
</comment>
<dbReference type="PROSITE" id="PS50885">
    <property type="entry name" value="HAMP"/>
    <property type="match status" value="1"/>
</dbReference>
<feature type="domain" description="HAMP" evidence="13">
    <location>
        <begin position="188"/>
        <end position="239"/>
    </location>
</feature>
<dbReference type="CDD" id="cd00082">
    <property type="entry name" value="HisKA"/>
    <property type="match status" value="1"/>
</dbReference>
<dbReference type="Proteomes" id="UP001321492">
    <property type="component" value="Unassembled WGS sequence"/>
</dbReference>
<dbReference type="InterPro" id="IPR003594">
    <property type="entry name" value="HATPase_dom"/>
</dbReference>
<dbReference type="SUPFAM" id="SSF47384">
    <property type="entry name" value="Homodimeric domain of signal transducing histidine kinase"/>
    <property type="match status" value="1"/>
</dbReference>
<dbReference type="InterPro" id="IPR005467">
    <property type="entry name" value="His_kinase_dom"/>
</dbReference>
<dbReference type="InterPro" id="IPR003660">
    <property type="entry name" value="HAMP_dom"/>
</dbReference>
<evidence type="ECO:0000256" key="6">
    <source>
        <dbReference type="ARBA" id="ARBA00022692"/>
    </source>
</evidence>
<dbReference type="SMART" id="SM00388">
    <property type="entry name" value="HisKA"/>
    <property type="match status" value="1"/>
</dbReference>
<dbReference type="InterPro" id="IPR003661">
    <property type="entry name" value="HisK_dim/P_dom"/>
</dbReference>
<dbReference type="Pfam" id="PF00672">
    <property type="entry name" value="HAMP"/>
    <property type="match status" value="1"/>
</dbReference>
<evidence type="ECO:0000256" key="4">
    <source>
        <dbReference type="ARBA" id="ARBA00022553"/>
    </source>
</evidence>
<evidence type="ECO:0000313" key="14">
    <source>
        <dbReference type="EMBL" id="MDJ1156805.1"/>
    </source>
</evidence>
<evidence type="ECO:0000256" key="8">
    <source>
        <dbReference type="ARBA" id="ARBA00022989"/>
    </source>
</evidence>
<evidence type="ECO:0000256" key="7">
    <source>
        <dbReference type="ARBA" id="ARBA00022777"/>
    </source>
</evidence>
<dbReference type="SMART" id="SM00387">
    <property type="entry name" value="HATPase_c"/>
    <property type="match status" value="1"/>
</dbReference>
<gene>
    <name evidence="14" type="ORF">QNA08_00915</name>
</gene>
<dbReference type="SUPFAM" id="SSF55874">
    <property type="entry name" value="ATPase domain of HSP90 chaperone/DNA topoisomerase II/histidine kinase"/>
    <property type="match status" value="1"/>
</dbReference>
<dbReference type="Pfam" id="PF08521">
    <property type="entry name" value="2CSK_N"/>
    <property type="match status" value="1"/>
</dbReference>
<evidence type="ECO:0000256" key="11">
    <source>
        <dbReference type="SAM" id="Phobius"/>
    </source>
</evidence>
<keyword evidence="15" id="KW-1185">Reference proteome</keyword>